<evidence type="ECO:0000256" key="5">
    <source>
        <dbReference type="ARBA" id="ARBA00029468"/>
    </source>
</evidence>
<evidence type="ECO:0000256" key="8">
    <source>
        <dbReference type="SAM" id="MobiDB-lite"/>
    </source>
</evidence>
<evidence type="ECO:0000256" key="1">
    <source>
        <dbReference type="ARBA" id="ARBA00004430"/>
    </source>
</evidence>
<sequence>MAYKSHTVAPERCFDHLYDPLYTISCPRDIWKKNFEALRKSAPMQIYPVYQNMFTELTYEARNRYSLIQNDLPVEPNPELYLPEARNQMNCASFSGTDRPKFFSHPLSNIQTLNVQLADVPKDLFPVTSKKSKSQACQTLYRESSAQTLPWLPDAYIQEGSDGMPEIVQFAQMVEGFEFPGLKEIEIIERTRFKREWEHQLPMVKTPDEYGNRKVVLEAFEWDQWTQREHEIDRCQQLRYQMVQQMVREREEYNRQMADAKLENSMRRLTKMREEKLEKLRLTHQRNMRKLDKKHKSTSRRPKKETELADYIETITVPLPPRRRSSTAFTKQFETSYLAESGQELKTTSIQKYLKPREPLWKPKEEVKETQKGLWTDKFLGQLYDSLKHFRQQNERKHPIPKCMVYVSSPTDSGETTPTGLVEQEFDEISYQQAVLLQKYIKGRAVQNLIHRGKDQCKDMIEELQAGKMIDSVRALFPEKHDIDDDGDKSDVARKEQENLVEKEKISLDFNGDVEFMLKFLSSELERLQQERKAHAMILLAERERDRRETWNKTQAELDIEKRKQSEELYRNIFKAEHDVVNTYLENVLIEGITNLSEQEARNYIRNTVQKIDEAANAPKLTKEQEIREMLKQQIIPEILRKIPDQNIIMISDILDNFLSQDMIHRIAENQNSEDLQSAASFIQEIIVPELMKRAAERNMWTESHTKDMKIASDIIQEFIAPEILKIMTHERQKRERQVHLMAAHDAIWQCIEEELPEDKDEMFEKLEQEKEKEDTATLSQVSSLDSNADVAQYESMHVINDCITKTICHVMRNSSQDSETSSAKLNFQKELLNRIVNNLNQKLKKQMEEEEERKRRPTSRASIDIYLHGGEERNSDDDDD</sequence>
<dbReference type="PANTHER" id="PTHR22455:SF10">
    <property type="entry name" value="CILIA- AND FLAGELLA-ASSOCIATED PROTEIN 91"/>
    <property type="match status" value="1"/>
</dbReference>
<dbReference type="EMBL" id="UFQT01000910">
    <property type="protein sequence ID" value="SSX27947.1"/>
    <property type="molecule type" value="Genomic_DNA"/>
</dbReference>
<evidence type="ECO:0000313" key="10">
    <source>
        <dbReference type="EMBL" id="SSX07609.1"/>
    </source>
</evidence>
<feature type="coiled-coil region" evidence="7">
    <location>
        <begin position="243"/>
        <end position="275"/>
    </location>
</feature>
<organism evidence="10">
    <name type="scientific">Culicoides sonorensis</name>
    <name type="common">Biting midge</name>
    <dbReference type="NCBI Taxonomy" id="179676"/>
    <lineage>
        <taxon>Eukaryota</taxon>
        <taxon>Metazoa</taxon>
        <taxon>Ecdysozoa</taxon>
        <taxon>Arthropoda</taxon>
        <taxon>Hexapoda</taxon>
        <taxon>Insecta</taxon>
        <taxon>Pterygota</taxon>
        <taxon>Neoptera</taxon>
        <taxon>Endopterygota</taxon>
        <taxon>Diptera</taxon>
        <taxon>Nematocera</taxon>
        <taxon>Chironomoidea</taxon>
        <taxon>Ceratopogonidae</taxon>
        <taxon>Ceratopogoninae</taxon>
        <taxon>Culicoides</taxon>
        <taxon>Monoculicoides</taxon>
    </lineage>
</organism>
<name>A0A336KT32_CULSO</name>
<accession>A0A336KT32</accession>
<dbReference type="PANTHER" id="PTHR22455">
    <property type="entry name" value="CILIA- AND FLAGELLA-ASSOCIATED PROTEIN 91"/>
    <property type="match status" value="1"/>
</dbReference>
<feature type="region of interest" description="Disordered" evidence="8">
    <location>
        <begin position="844"/>
        <end position="881"/>
    </location>
</feature>
<evidence type="ECO:0000259" key="9">
    <source>
        <dbReference type="Pfam" id="PF14738"/>
    </source>
</evidence>
<feature type="coiled-coil region" evidence="7">
    <location>
        <begin position="511"/>
        <end position="538"/>
    </location>
</feature>
<comment type="similarity">
    <text evidence="5">Belongs to the CFAP91 family.</text>
</comment>
<feature type="domain" description="CFAP91" evidence="9">
    <location>
        <begin position="138"/>
        <end position="290"/>
    </location>
</feature>
<protein>
    <recommendedName>
        <fullName evidence="6">Cilia- and flagella-associated protein 91</fullName>
    </recommendedName>
</protein>
<reference evidence="11" key="2">
    <citation type="submission" date="2018-07" db="EMBL/GenBank/DDBJ databases">
        <authorList>
            <person name="Quirk P.G."/>
            <person name="Krulwich T.A."/>
        </authorList>
    </citation>
    <scope>NUCLEOTIDE SEQUENCE</scope>
</reference>
<dbReference type="Pfam" id="PF14738">
    <property type="entry name" value="CFAP91"/>
    <property type="match status" value="1"/>
</dbReference>
<evidence type="ECO:0000256" key="3">
    <source>
        <dbReference type="ARBA" id="ARBA00023212"/>
    </source>
</evidence>
<dbReference type="GO" id="GO:0005930">
    <property type="term" value="C:axoneme"/>
    <property type="evidence" value="ECO:0007669"/>
    <property type="project" value="UniProtKB-SubCell"/>
</dbReference>
<keyword evidence="2" id="KW-0963">Cytoplasm</keyword>
<evidence type="ECO:0000256" key="7">
    <source>
        <dbReference type="SAM" id="Coils"/>
    </source>
</evidence>
<evidence type="ECO:0000256" key="6">
    <source>
        <dbReference type="ARBA" id="ARBA00029555"/>
    </source>
</evidence>
<keyword evidence="4" id="KW-0966">Cell projection</keyword>
<reference evidence="10" key="1">
    <citation type="submission" date="2018-04" db="EMBL/GenBank/DDBJ databases">
        <authorList>
            <person name="Go L.Y."/>
            <person name="Mitchell J.A."/>
        </authorList>
    </citation>
    <scope>NUCLEOTIDE SEQUENCE</scope>
    <source>
        <tissue evidence="10">Whole organism</tissue>
    </source>
</reference>
<evidence type="ECO:0000256" key="2">
    <source>
        <dbReference type="ARBA" id="ARBA00022490"/>
    </source>
</evidence>
<evidence type="ECO:0000313" key="11">
    <source>
        <dbReference type="EMBL" id="SSX27947.1"/>
    </source>
</evidence>
<keyword evidence="7" id="KW-0175">Coiled coil</keyword>
<dbReference type="EMBL" id="UFQS01000910">
    <property type="protein sequence ID" value="SSX07609.1"/>
    <property type="molecule type" value="Genomic_DNA"/>
</dbReference>
<proteinExistence type="inferred from homology"/>
<comment type="subcellular location">
    <subcellularLocation>
        <location evidence="1">Cytoplasm</location>
        <location evidence="1">Cytoskeleton</location>
        <location evidence="1">Cilium axoneme</location>
    </subcellularLocation>
</comment>
<dbReference type="VEuPathDB" id="VectorBase:CSON014976"/>
<dbReference type="AlphaFoldDB" id="A0A336KT32"/>
<evidence type="ECO:0000256" key="4">
    <source>
        <dbReference type="ARBA" id="ARBA00023273"/>
    </source>
</evidence>
<dbReference type="InterPro" id="IPR032840">
    <property type="entry name" value="CFAP91_dom"/>
</dbReference>
<dbReference type="InterPro" id="IPR026720">
    <property type="entry name" value="CFAP91"/>
</dbReference>
<keyword evidence="3" id="KW-0206">Cytoskeleton</keyword>
<feature type="compositionally biased region" description="Basic residues" evidence="8">
    <location>
        <begin position="288"/>
        <end position="303"/>
    </location>
</feature>
<dbReference type="OMA" id="VQTMYRD"/>
<gene>
    <name evidence="10" type="primary">CSON014976</name>
</gene>
<feature type="region of interest" description="Disordered" evidence="8">
    <location>
        <begin position="288"/>
        <end position="307"/>
    </location>
</feature>